<sequence>MSSVHDGSETVERLRRQLAREKSARLQAENIAEKVTSERWQLRQELDEKLALRTSELEAARRAAAEAITAGQRFRASVTHEMRTALTALIVLTDSLSPGATLTEHEIAELTTQLDRMHAAIEATDTAPASSRPCAALADIVAIREAEWLELAARSGKLLILDVDGSADALVSAEPDDVDARVRTAIASRSAGPEPVIEIRLSAGPDGLQVG</sequence>
<evidence type="ECO:0000313" key="5">
    <source>
        <dbReference type="EMBL" id="KMO68941.1"/>
    </source>
</evidence>
<name>A0A0J6Y7D0_9MYCO</name>
<proteinExistence type="predicted"/>
<dbReference type="EMBL" id="JYNU01000057">
    <property type="protein sequence ID" value="KMO68941.1"/>
    <property type="molecule type" value="Genomic_DNA"/>
</dbReference>
<protein>
    <recommendedName>
        <fullName evidence="3">histidine kinase</fullName>
        <ecNumber evidence="3">2.7.13.3</ecNumber>
    </recommendedName>
</protein>
<dbReference type="AlphaFoldDB" id="A0A0J6Y7D0"/>
<comment type="subcellular location">
    <subcellularLocation>
        <location evidence="2">Cell membrane</location>
    </subcellularLocation>
</comment>
<dbReference type="Gene3D" id="1.10.287.130">
    <property type="match status" value="1"/>
</dbReference>
<dbReference type="Proteomes" id="UP000294952">
    <property type="component" value="Unassembled WGS sequence"/>
</dbReference>
<evidence type="ECO:0000256" key="4">
    <source>
        <dbReference type="SAM" id="Coils"/>
    </source>
</evidence>
<dbReference type="InterPro" id="IPR036097">
    <property type="entry name" value="HisK_dim/P_sf"/>
</dbReference>
<evidence type="ECO:0000256" key="1">
    <source>
        <dbReference type="ARBA" id="ARBA00000085"/>
    </source>
</evidence>
<evidence type="ECO:0000256" key="2">
    <source>
        <dbReference type="ARBA" id="ARBA00004236"/>
    </source>
</evidence>
<dbReference type="PATRIC" id="fig|1807.14.peg.4396"/>
<dbReference type="EMBL" id="SDLP01000002">
    <property type="protein sequence ID" value="TDL10233.1"/>
    <property type="molecule type" value="Genomic_DNA"/>
</dbReference>
<dbReference type="Proteomes" id="UP000036313">
    <property type="component" value="Unassembled WGS sequence"/>
</dbReference>
<dbReference type="RefSeq" id="WP_048424653.1">
    <property type="nucleotide sequence ID" value="NZ_CALTXN010000020.1"/>
</dbReference>
<comment type="catalytic activity">
    <reaction evidence="1">
        <text>ATP + protein L-histidine = ADP + protein N-phospho-L-histidine.</text>
        <dbReference type="EC" id="2.7.13.3"/>
    </reaction>
</comment>
<evidence type="ECO:0000256" key="3">
    <source>
        <dbReference type="ARBA" id="ARBA00012438"/>
    </source>
</evidence>
<dbReference type="EC" id="2.7.13.3" evidence="3"/>
<evidence type="ECO:0000313" key="7">
    <source>
        <dbReference type="Proteomes" id="UP000036313"/>
    </source>
</evidence>
<reference evidence="6 8" key="2">
    <citation type="submission" date="2019-01" db="EMBL/GenBank/DDBJ databases">
        <title>High-quality-draft genome sequences of five non-tuberculosis mycobacteriaceae isolated from a nosocomial environment.</title>
        <authorList>
            <person name="Tiago I."/>
            <person name="Alarico S."/>
            <person name="Pereira S.G."/>
            <person name="Coelho C."/>
            <person name="Maranha A."/>
            <person name="Empadinhas N."/>
        </authorList>
    </citation>
    <scope>NUCLEOTIDE SEQUENCE [LARGE SCALE GENOMIC DNA]</scope>
    <source>
        <strain evidence="6 8">22DIII</strain>
    </source>
</reference>
<dbReference type="GO" id="GO:0000155">
    <property type="term" value="F:phosphorelay sensor kinase activity"/>
    <property type="evidence" value="ECO:0007669"/>
    <property type="project" value="InterPro"/>
</dbReference>
<keyword evidence="4" id="KW-0175">Coiled coil</keyword>
<accession>A0A0J6Y7D0</accession>
<dbReference type="SUPFAM" id="SSF47384">
    <property type="entry name" value="Homodimeric domain of signal transducing histidine kinase"/>
    <property type="match status" value="1"/>
</dbReference>
<evidence type="ECO:0000313" key="8">
    <source>
        <dbReference type="Proteomes" id="UP000294952"/>
    </source>
</evidence>
<comment type="caution">
    <text evidence="5">The sequence shown here is derived from an EMBL/GenBank/DDBJ whole genome shotgun (WGS) entry which is preliminary data.</text>
</comment>
<dbReference type="GO" id="GO:0005886">
    <property type="term" value="C:plasma membrane"/>
    <property type="evidence" value="ECO:0007669"/>
    <property type="project" value="UniProtKB-SubCell"/>
</dbReference>
<organism evidence="5 7">
    <name type="scientific">Mycolicibacterium obuense</name>
    <dbReference type="NCBI Taxonomy" id="1807"/>
    <lineage>
        <taxon>Bacteria</taxon>
        <taxon>Bacillati</taxon>
        <taxon>Actinomycetota</taxon>
        <taxon>Actinomycetes</taxon>
        <taxon>Mycobacteriales</taxon>
        <taxon>Mycobacteriaceae</taxon>
        <taxon>Mycolicibacterium</taxon>
    </lineage>
</organism>
<reference evidence="5 7" key="1">
    <citation type="journal article" date="2015" name="Genome Biol. Evol.">
        <title>Characterization of Three Mycobacterium spp. with Potential Use in Bioremediation by Genome Sequencing and Comparative Genomics.</title>
        <authorList>
            <person name="Das S."/>
            <person name="Pettersson B.M."/>
            <person name="Behra P.R."/>
            <person name="Ramesh M."/>
            <person name="Dasgupta S."/>
            <person name="Bhattacharya A."/>
            <person name="Kirsebom L.A."/>
        </authorList>
    </citation>
    <scope>NUCLEOTIDE SEQUENCE [LARGE SCALE GENOMIC DNA]</scope>
    <source>
        <strain evidence="5 7">DSM 44075</strain>
    </source>
</reference>
<gene>
    <name evidence="6" type="ORF">EUA04_09980</name>
    <name evidence="5" type="ORF">MOBUDSM44075_04361</name>
</gene>
<evidence type="ECO:0000313" key="6">
    <source>
        <dbReference type="EMBL" id="TDL10233.1"/>
    </source>
</evidence>
<feature type="coiled-coil region" evidence="4">
    <location>
        <begin position="11"/>
        <end position="63"/>
    </location>
</feature>